<feature type="compositionally biased region" description="Basic and acidic residues" evidence="1">
    <location>
        <begin position="57"/>
        <end position="67"/>
    </location>
</feature>
<dbReference type="AlphaFoldDB" id="A0AAV7VLH7"/>
<gene>
    <name evidence="2" type="ORF">NDU88_004987</name>
</gene>
<feature type="region of interest" description="Disordered" evidence="1">
    <location>
        <begin position="1"/>
        <end position="86"/>
    </location>
</feature>
<evidence type="ECO:0000256" key="1">
    <source>
        <dbReference type="SAM" id="MobiDB-lite"/>
    </source>
</evidence>
<sequence length="125" mass="13452">MVEKGDGDQTPDVTDQTTMFTTEEACGKGADTDLPQRANKRRRAEGKPAKKTAKRLKGPERLDETPAMKEAPGSSSPHAPTESEHISTIIKECLKSFAPLLLREQGIRGAKGTPVKGKGLGNKQL</sequence>
<keyword evidence="3" id="KW-1185">Reference proteome</keyword>
<proteinExistence type="predicted"/>
<feature type="compositionally biased region" description="Polar residues" evidence="1">
    <location>
        <begin position="11"/>
        <end position="21"/>
    </location>
</feature>
<comment type="caution">
    <text evidence="2">The sequence shown here is derived from an EMBL/GenBank/DDBJ whole genome shotgun (WGS) entry which is preliminary data.</text>
</comment>
<reference evidence="2" key="1">
    <citation type="journal article" date="2022" name="bioRxiv">
        <title>Sequencing and chromosome-scale assembly of the giantPleurodeles waltlgenome.</title>
        <authorList>
            <person name="Brown T."/>
            <person name="Elewa A."/>
            <person name="Iarovenko S."/>
            <person name="Subramanian E."/>
            <person name="Araus A.J."/>
            <person name="Petzold A."/>
            <person name="Susuki M."/>
            <person name="Suzuki K.-i.T."/>
            <person name="Hayashi T."/>
            <person name="Toyoda A."/>
            <person name="Oliveira C."/>
            <person name="Osipova E."/>
            <person name="Leigh N.D."/>
            <person name="Simon A."/>
            <person name="Yun M.H."/>
        </authorList>
    </citation>
    <scope>NUCLEOTIDE SEQUENCE</scope>
    <source>
        <strain evidence="2">20211129_DDA</strain>
        <tissue evidence="2">Liver</tissue>
    </source>
</reference>
<organism evidence="2 3">
    <name type="scientific">Pleurodeles waltl</name>
    <name type="common">Iberian ribbed newt</name>
    <dbReference type="NCBI Taxonomy" id="8319"/>
    <lineage>
        <taxon>Eukaryota</taxon>
        <taxon>Metazoa</taxon>
        <taxon>Chordata</taxon>
        <taxon>Craniata</taxon>
        <taxon>Vertebrata</taxon>
        <taxon>Euteleostomi</taxon>
        <taxon>Amphibia</taxon>
        <taxon>Batrachia</taxon>
        <taxon>Caudata</taxon>
        <taxon>Salamandroidea</taxon>
        <taxon>Salamandridae</taxon>
        <taxon>Pleurodelinae</taxon>
        <taxon>Pleurodeles</taxon>
    </lineage>
</organism>
<name>A0AAV7VLH7_PLEWA</name>
<accession>A0AAV7VLH7</accession>
<evidence type="ECO:0000313" key="2">
    <source>
        <dbReference type="EMBL" id="KAJ1201173.1"/>
    </source>
</evidence>
<evidence type="ECO:0000313" key="3">
    <source>
        <dbReference type="Proteomes" id="UP001066276"/>
    </source>
</evidence>
<dbReference type="Proteomes" id="UP001066276">
    <property type="component" value="Chromosome 2_1"/>
</dbReference>
<protein>
    <submittedName>
        <fullName evidence="2">Uncharacterized protein</fullName>
    </submittedName>
</protein>
<dbReference type="EMBL" id="JANPWB010000003">
    <property type="protein sequence ID" value="KAJ1201173.1"/>
    <property type="molecule type" value="Genomic_DNA"/>
</dbReference>
<feature type="compositionally biased region" description="Basic residues" evidence="1">
    <location>
        <begin position="38"/>
        <end position="56"/>
    </location>
</feature>